<evidence type="ECO:0000313" key="1">
    <source>
        <dbReference type="EMBL" id="AOW21696.1"/>
    </source>
</evidence>
<reference evidence="1 2" key="1">
    <citation type="submission" date="2016-10" db="EMBL/GenBank/DDBJ databases">
        <title>Lutibacter sp. LPB0138, isolated from marine gastropod.</title>
        <authorList>
            <person name="Kim E."/>
            <person name="Yi H."/>
        </authorList>
    </citation>
    <scope>NUCLEOTIDE SEQUENCE [LARGE SCALE GENOMIC DNA]</scope>
    <source>
        <strain evidence="1 2">LPB0138</strain>
    </source>
</reference>
<dbReference type="Proteomes" id="UP000176050">
    <property type="component" value="Chromosome"/>
</dbReference>
<dbReference type="PROSITE" id="PS51257">
    <property type="entry name" value="PROKAR_LIPOPROTEIN"/>
    <property type="match status" value="1"/>
</dbReference>
<dbReference type="KEGG" id="lul:LPB138_13840"/>
<protein>
    <recommendedName>
        <fullName evidence="3">TonB C-terminal domain-containing protein</fullName>
    </recommendedName>
</protein>
<keyword evidence="2" id="KW-1185">Reference proteome</keyword>
<evidence type="ECO:0008006" key="3">
    <source>
        <dbReference type="Google" id="ProtNLM"/>
    </source>
</evidence>
<sequence>MLKRILIICCCGIFLSSCEFFRKKEIPLESVVDTIIDYKSVDVFPLFPSCDSIPNQQDQKLCSQIKLSQHIYASLLSNEIMTTRRINDTILVKLNIDISGKVRLVSIKSSDLINKQIPKLDSLIEKGIEELPYLKPAIKRDFPVITEFTLPIIVKS</sequence>
<dbReference type="AlphaFoldDB" id="A0A1D8PAV8"/>
<dbReference type="OrthoDB" id="1191002at2"/>
<name>A0A1D8PAV8_9FLAO</name>
<proteinExistence type="predicted"/>
<accession>A0A1D8PAV8</accession>
<gene>
    <name evidence="1" type="ORF">LPB138_13840</name>
</gene>
<dbReference type="STRING" id="1850246.LPB138_13840"/>
<organism evidence="1 2">
    <name type="scientific">Urechidicola croceus</name>
    <dbReference type="NCBI Taxonomy" id="1850246"/>
    <lineage>
        <taxon>Bacteria</taxon>
        <taxon>Pseudomonadati</taxon>
        <taxon>Bacteroidota</taxon>
        <taxon>Flavobacteriia</taxon>
        <taxon>Flavobacteriales</taxon>
        <taxon>Flavobacteriaceae</taxon>
        <taxon>Urechidicola</taxon>
    </lineage>
</organism>
<dbReference type="RefSeq" id="WP_070237856.1">
    <property type="nucleotide sequence ID" value="NZ_CP017478.1"/>
</dbReference>
<evidence type="ECO:0000313" key="2">
    <source>
        <dbReference type="Proteomes" id="UP000176050"/>
    </source>
</evidence>
<dbReference type="EMBL" id="CP017478">
    <property type="protein sequence ID" value="AOW21696.1"/>
    <property type="molecule type" value="Genomic_DNA"/>
</dbReference>